<feature type="non-terminal residue" evidence="1">
    <location>
        <position position="166"/>
    </location>
</feature>
<name>A0ACA9NFU0_9GLOM</name>
<evidence type="ECO:0000313" key="2">
    <source>
        <dbReference type="Proteomes" id="UP000789702"/>
    </source>
</evidence>
<proteinExistence type="predicted"/>
<keyword evidence="2" id="KW-1185">Reference proteome</keyword>
<dbReference type="EMBL" id="CAJVPU010016310">
    <property type="protein sequence ID" value="CAG8652327.1"/>
    <property type="molecule type" value="Genomic_DNA"/>
</dbReference>
<sequence>MHILRDIKNREAVGFSKLGSIHKLELEKALRSSIKTASDIANEYKDLQGKHKLEAEIGRKDSEITSLGAKVNELEKKERGLICRYGLISYFRSRVKELKDQLEQQIFLSFHKPNIIGEAEADLDSAKNSLEKESFSQETNTHLAKQISEASSKFNEVIEGDSKPEK</sequence>
<gene>
    <name evidence="1" type="ORF">DHETER_LOCUS9359</name>
</gene>
<comment type="caution">
    <text evidence="1">The sequence shown here is derived from an EMBL/GenBank/DDBJ whole genome shotgun (WGS) entry which is preliminary data.</text>
</comment>
<accession>A0ACA9NFU0</accession>
<reference evidence="1" key="1">
    <citation type="submission" date="2021-06" db="EMBL/GenBank/DDBJ databases">
        <authorList>
            <person name="Kallberg Y."/>
            <person name="Tangrot J."/>
            <person name="Rosling A."/>
        </authorList>
    </citation>
    <scope>NUCLEOTIDE SEQUENCE</scope>
    <source>
        <strain evidence="1">IL203A</strain>
    </source>
</reference>
<evidence type="ECO:0000313" key="1">
    <source>
        <dbReference type="EMBL" id="CAG8652327.1"/>
    </source>
</evidence>
<dbReference type="Proteomes" id="UP000789702">
    <property type="component" value="Unassembled WGS sequence"/>
</dbReference>
<protein>
    <submittedName>
        <fullName evidence="1">9650_t:CDS:1</fullName>
    </submittedName>
</protein>
<organism evidence="1 2">
    <name type="scientific">Dentiscutata heterogama</name>
    <dbReference type="NCBI Taxonomy" id="1316150"/>
    <lineage>
        <taxon>Eukaryota</taxon>
        <taxon>Fungi</taxon>
        <taxon>Fungi incertae sedis</taxon>
        <taxon>Mucoromycota</taxon>
        <taxon>Glomeromycotina</taxon>
        <taxon>Glomeromycetes</taxon>
        <taxon>Diversisporales</taxon>
        <taxon>Gigasporaceae</taxon>
        <taxon>Dentiscutata</taxon>
    </lineage>
</organism>